<proteinExistence type="predicted"/>
<accession>A0A9Q3PGP6</accession>
<dbReference type="Proteomes" id="UP000765509">
    <property type="component" value="Unassembled WGS sequence"/>
</dbReference>
<sequence>MSQNQIEIGCDKSETPNSHKNSSKAITSINFDHPLRLDERKYSKITTWTLKVENPEGSQDATKNVMANPAFRKFNVQKKFQISQMTE</sequence>
<feature type="region of interest" description="Disordered" evidence="1">
    <location>
        <begin position="1"/>
        <end position="26"/>
    </location>
</feature>
<evidence type="ECO:0000313" key="2">
    <source>
        <dbReference type="EMBL" id="MBW0559882.1"/>
    </source>
</evidence>
<feature type="compositionally biased region" description="Polar residues" evidence="1">
    <location>
        <begin position="15"/>
        <end position="26"/>
    </location>
</feature>
<keyword evidence="3" id="KW-1185">Reference proteome</keyword>
<dbReference type="AlphaFoldDB" id="A0A9Q3PGP6"/>
<evidence type="ECO:0000256" key="1">
    <source>
        <dbReference type="SAM" id="MobiDB-lite"/>
    </source>
</evidence>
<name>A0A9Q3PGP6_9BASI</name>
<dbReference type="EMBL" id="AVOT02068781">
    <property type="protein sequence ID" value="MBW0559882.1"/>
    <property type="molecule type" value="Genomic_DNA"/>
</dbReference>
<protein>
    <submittedName>
        <fullName evidence="2">Uncharacterized protein</fullName>
    </submittedName>
</protein>
<gene>
    <name evidence="2" type="ORF">O181_099597</name>
</gene>
<reference evidence="2" key="1">
    <citation type="submission" date="2021-03" db="EMBL/GenBank/DDBJ databases">
        <title>Draft genome sequence of rust myrtle Austropuccinia psidii MF-1, a brazilian biotype.</title>
        <authorList>
            <person name="Quecine M.C."/>
            <person name="Pachon D.M.R."/>
            <person name="Bonatelli M.L."/>
            <person name="Correr F.H."/>
            <person name="Franceschini L.M."/>
            <person name="Leite T.F."/>
            <person name="Margarido G.R.A."/>
            <person name="Almeida C.A."/>
            <person name="Ferrarezi J.A."/>
            <person name="Labate C.A."/>
        </authorList>
    </citation>
    <scope>NUCLEOTIDE SEQUENCE</scope>
    <source>
        <strain evidence="2">MF-1</strain>
    </source>
</reference>
<organism evidence="2 3">
    <name type="scientific">Austropuccinia psidii MF-1</name>
    <dbReference type="NCBI Taxonomy" id="1389203"/>
    <lineage>
        <taxon>Eukaryota</taxon>
        <taxon>Fungi</taxon>
        <taxon>Dikarya</taxon>
        <taxon>Basidiomycota</taxon>
        <taxon>Pucciniomycotina</taxon>
        <taxon>Pucciniomycetes</taxon>
        <taxon>Pucciniales</taxon>
        <taxon>Sphaerophragmiaceae</taxon>
        <taxon>Austropuccinia</taxon>
    </lineage>
</organism>
<dbReference type="OrthoDB" id="2506613at2759"/>
<evidence type="ECO:0000313" key="3">
    <source>
        <dbReference type="Proteomes" id="UP000765509"/>
    </source>
</evidence>
<comment type="caution">
    <text evidence="2">The sequence shown here is derived from an EMBL/GenBank/DDBJ whole genome shotgun (WGS) entry which is preliminary data.</text>
</comment>